<organism evidence="1 2">
    <name type="scientific">Hebeloma cylindrosporum</name>
    <dbReference type="NCBI Taxonomy" id="76867"/>
    <lineage>
        <taxon>Eukaryota</taxon>
        <taxon>Fungi</taxon>
        <taxon>Dikarya</taxon>
        <taxon>Basidiomycota</taxon>
        <taxon>Agaricomycotina</taxon>
        <taxon>Agaricomycetes</taxon>
        <taxon>Agaricomycetidae</taxon>
        <taxon>Agaricales</taxon>
        <taxon>Agaricineae</taxon>
        <taxon>Hymenogastraceae</taxon>
        <taxon>Hebeloma</taxon>
    </lineage>
</organism>
<evidence type="ECO:0000313" key="2">
    <source>
        <dbReference type="Proteomes" id="UP000053424"/>
    </source>
</evidence>
<dbReference type="EMBL" id="KN831791">
    <property type="protein sequence ID" value="KIM38301.1"/>
    <property type="molecule type" value="Genomic_DNA"/>
</dbReference>
<sequence length="60" mass="6651">MGLPTTFRVEWVRGCSDGRNPGMMSKPRQIISSSPTPDCTAKCCFCYNSFPAPMSPFETQ</sequence>
<protein>
    <submittedName>
        <fullName evidence="1">Uncharacterized protein</fullName>
    </submittedName>
</protein>
<name>A0A0C3C3Y6_HEBCY</name>
<gene>
    <name evidence="1" type="ORF">M413DRAFT_447808</name>
</gene>
<evidence type="ECO:0000313" key="1">
    <source>
        <dbReference type="EMBL" id="KIM38301.1"/>
    </source>
</evidence>
<dbReference type="AlphaFoldDB" id="A0A0C3C3Y6"/>
<accession>A0A0C3C3Y6</accession>
<dbReference type="Proteomes" id="UP000053424">
    <property type="component" value="Unassembled WGS sequence"/>
</dbReference>
<proteinExistence type="predicted"/>
<dbReference type="HOGENOM" id="CLU_2941995_0_0_1"/>
<reference evidence="2" key="2">
    <citation type="submission" date="2015-01" db="EMBL/GenBank/DDBJ databases">
        <title>Evolutionary Origins and Diversification of the Mycorrhizal Mutualists.</title>
        <authorList>
            <consortium name="DOE Joint Genome Institute"/>
            <consortium name="Mycorrhizal Genomics Consortium"/>
            <person name="Kohler A."/>
            <person name="Kuo A."/>
            <person name="Nagy L.G."/>
            <person name="Floudas D."/>
            <person name="Copeland A."/>
            <person name="Barry K.W."/>
            <person name="Cichocki N."/>
            <person name="Veneault-Fourrey C."/>
            <person name="LaButti K."/>
            <person name="Lindquist E.A."/>
            <person name="Lipzen A."/>
            <person name="Lundell T."/>
            <person name="Morin E."/>
            <person name="Murat C."/>
            <person name="Riley R."/>
            <person name="Ohm R."/>
            <person name="Sun H."/>
            <person name="Tunlid A."/>
            <person name="Henrissat B."/>
            <person name="Grigoriev I.V."/>
            <person name="Hibbett D.S."/>
            <person name="Martin F."/>
        </authorList>
    </citation>
    <scope>NUCLEOTIDE SEQUENCE [LARGE SCALE GENOMIC DNA]</scope>
    <source>
        <strain evidence="2">h7</strain>
    </source>
</reference>
<keyword evidence="2" id="KW-1185">Reference proteome</keyword>
<reference evidence="1 2" key="1">
    <citation type="submission" date="2014-04" db="EMBL/GenBank/DDBJ databases">
        <authorList>
            <consortium name="DOE Joint Genome Institute"/>
            <person name="Kuo A."/>
            <person name="Gay G."/>
            <person name="Dore J."/>
            <person name="Kohler A."/>
            <person name="Nagy L.G."/>
            <person name="Floudas D."/>
            <person name="Copeland A."/>
            <person name="Barry K.W."/>
            <person name="Cichocki N."/>
            <person name="Veneault-Fourrey C."/>
            <person name="LaButti K."/>
            <person name="Lindquist E.A."/>
            <person name="Lipzen A."/>
            <person name="Lundell T."/>
            <person name="Morin E."/>
            <person name="Murat C."/>
            <person name="Sun H."/>
            <person name="Tunlid A."/>
            <person name="Henrissat B."/>
            <person name="Grigoriev I.V."/>
            <person name="Hibbett D.S."/>
            <person name="Martin F."/>
            <person name="Nordberg H.P."/>
            <person name="Cantor M.N."/>
            <person name="Hua S.X."/>
        </authorList>
    </citation>
    <scope>NUCLEOTIDE SEQUENCE [LARGE SCALE GENOMIC DNA]</scope>
    <source>
        <strain evidence="2">h7</strain>
    </source>
</reference>